<proteinExistence type="predicted"/>
<sequence length="98" mass="10874">MSILKTITSFVKNMIDTHQKSQVMRVLMDMSNKQLEDIGVSRYQLERGVKAYPWHDAAEQPKQSMPAAQVLPFQHLIATPSTLIMGSAANESGTKQAA</sequence>
<dbReference type="AlphaFoldDB" id="A0A6S6SNY8"/>
<evidence type="ECO:0008006" key="2">
    <source>
        <dbReference type="Google" id="ProtNLM"/>
    </source>
</evidence>
<evidence type="ECO:0000313" key="1">
    <source>
        <dbReference type="EMBL" id="CAA6806402.1"/>
    </source>
</evidence>
<gene>
    <name evidence="1" type="ORF">HELGO_WM32321</name>
</gene>
<accession>A0A6S6SNY8</accession>
<protein>
    <recommendedName>
        <fullName evidence="2">DUF1127 domain-containing protein</fullName>
    </recommendedName>
</protein>
<name>A0A6S6SNY8_9GAMM</name>
<organism evidence="1">
    <name type="scientific">uncultured Thiotrichaceae bacterium</name>
    <dbReference type="NCBI Taxonomy" id="298394"/>
    <lineage>
        <taxon>Bacteria</taxon>
        <taxon>Pseudomonadati</taxon>
        <taxon>Pseudomonadota</taxon>
        <taxon>Gammaproteobacteria</taxon>
        <taxon>Thiotrichales</taxon>
        <taxon>Thiotrichaceae</taxon>
        <taxon>environmental samples</taxon>
    </lineage>
</organism>
<dbReference type="EMBL" id="CACVAV010000104">
    <property type="protein sequence ID" value="CAA6806402.1"/>
    <property type="molecule type" value="Genomic_DNA"/>
</dbReference>
<reference evidence="1" key="1">
    <citation type="submission" date="2020-01" db="EMBL/GenBank/DDBJ databases">
        <authorList>
            <person name="Meier V. D."/>
            <person name="Meier V D."/>
        </authorList>
    </citation>
    <scope>NUCLEOTIDE SEQUENCE</scope>
    <source>
        <strain evidence="1">HLG_WM_MAG_08</strain>
    </source>
</reference>